<feature type="region of interest" description="Disordered" evidence="1">
    <location>
        <begin position="1"/>
        <end position="92"/>
    </location>
</feature>
<keyword evidence="2" id="KW-1133">Transmembrane helix</keyword>
<sequence>MSDDPSDGPPNARTDRDRATDRRDARPTDSRNTDAMTDTSDETETDSTRTAPTTAPAAESATTPAAEPATAPDGGTAEDDPEPAEESGSRLSRLSSEDLRGLLDRIGLAALVLLALIAGWSFYSQTGRAIRTWLDPAYQPIALAAFNLAVLFVALAGVAHQLYRIRVGDGGTADPEPPRTEEPRASEDAER</sequence>
<keyword evidence="2" id="KW-0472">Membrane</keyword>
<feature type="compositionally biased region" description="Basic and acidic residues" evidence="1">
    <location>
        <begin position="13"/>
        <end position="32"/>
    </location>
</feature>
<keyword evidence="5" id="KW-1185">Reference proteome</keyword>
<dbReference type="Pfam" id="PF26256">
    <property type="entry name" value="DUF8060"/>
    <property type="match status" value="1"/>
</dbReference>
<feature type="domain" description="DUF8060" evidence="3">
    <location>
        <begin position="48"/>
        <end position="166"/>
    </location>
</feature>
<keyword evidence="2" id="KW-0812">Transmembrane</keyword>
<dbReference type="EMBL" id="FOPZ01000005">
    <property type="protein sequence ID" value="SFH49012.1"/>
    <property type="molecule type" value="Genomic_DNA"/>
</dbReference>
<feature type="compositionally biased region" description="Low complexity" evidence="1">
    <location>
        <begin position="48"/>
        <end position="75"/>
    </location>
</feature>
<evidence type="ECO:0000256" key="2">
    <source>
        <dbReference type="SAM" id="Phobius"/>
    </source>
</evidence>
<name>A0A1I3AG42_9EURY</name>
<gene>
    <name evidence="4" type="ORF">SAMN04488066_105194</name>
</gene>
<dbReference type="Proteomes" id="UP000323537">
    <property type="component" value="Unassembled WGS sequence"/>
</dbReference>
<dbReference type="AlphaFoldDB" id="A0A1I3AG42"/>
<feature type="compositionally biased region" description="Basic and acidic residues" evidence="1">
    <location>
        <begin position="176"/>
        <end position="191"/>
    </location>
</feature>
<evidence type="ECO:0000313" key="5">
    <source>
        <dbReference type="Proteomes" id="UP000323537"/>
    </source>
</evidence>
<organism evidence="4 5">
    <name type="scientific">Halorubrum aquaticum</name>
    <dbReference type="NCBI Taxonomy" id="387340"/>
    <lineage>
        <taxon>Archaea</taxon>
        <taxon>Methanobacteriati</taxon>
        <taxon>Methanobacteriota</taxon>
        <taxon>Stenosarchaea group</taxon>
        <taxon>Halobacteria</taxon>
        <taxon>Halobacteriales</taxon>
        <taxon>Haloferacaceae</taxon>
        <taxon>Halorubrum</taxon>
    </lineage>
</organism>
<feature type="transmembrane region" description="Helical" evidence="2">
    <location>
        <begin position="102"/>
        <end position="123"/>
    </location>
</feature>
<feature type="compositionally biased region" description="Acidic residues" evidence="1">
    <location>
        <begin position="76"/>
        <end position="85"/>
    </location>
</feature>
<dbReference type="OrthoDB" id="331569at2157"/>
<evidence type="ECO:0000313" key="4">
    <source>
        <dbReference type="EMBL" id="SFH49012.1"/>
    </source>
</evidence>
<dbReference type="InterPro" id="IPR058373">
    <property type="entry name" value="DUF8060"/>
</dbReference>
<evidence type="ECO:0000259" key="3">
    <source>
        <dbReference type="Pfam" id="PF26256"/>
    </source>
</evidence>
<protein>
    <recommendedName>
        <fullName evidence="3">DUF8060 domain-containing protein</fullName>
    </recommendedName>
</protein>
<dbReference type="RefSeq" id="WP_149784037.1">
    <property type="nucleotide sequence ID" value="NZ_BAAADP010000003.1"/>
</dbReference>
<feature type="transmembrane region" description="Helical" evidence="2">
    <location>
        <begin position="138"/>
        <end position="159"/>
    </location>
</feature>
<accession>A0A1I3AG42</accession>
<proteinExistence type="predicted"/>
<evidence type="ECO:0000256" key="1">
    <source>
        <dbReference type="SAM" id="MobiDB-lite"/>
    </source>
</evidence>
<reference evidence="4 5" key="1">
    <citation type="submission" date="2016-10" db="EMBL/GenBank/DDBJ databases">
        <authorList>
            <person name="Varghese N."/>
            <person name="Submissions S."/>
        </authorList>
    </citation>
    <scope>NUCLEOTIDE SEQUENCE [LARGE SCALE GENOMIC DNA]</scope>
    <source>
        <strain evidence="4 5">CGMCC 1.6377</strain>
    </source>
</reference>
<feature type="region of interest" description="Disordered" evidence="1">
    <location>
        <begin position="168"/>
        <end position="191"/>
    </location>
</feature>